<evidence type="ECO:0000313" key="5">
    <source>
        <dbReference type="Proteomes" id="UP000626109"/>
    </source>
</evidence>
<evidence type="ECO:0000313" key="4">
    <source>
        <dbReference type="EMBL" id="CAE8699554.1"/>
    </source>
</evidence>
<dbReference type="Gene3D" id="3.40.50.720">
    <property type="entry name" value="NAD(P)-binding Rossmann-like Domain"/>
    <property type="match status" value="1"/>
</dbReference>
<dbReference type="AlphaFoldDB" id="A0A813KI00"/>
<dbReference type="Proteomes" id="UP000626109">
    <property type="component" value="Unassembled WGS sequence"/>
</dbReference>
<comment type="similarity">
    <text evidence="1">Belongs to the NAD(P)-dependent epimerase/dehydratase family.</text>
</comment>
<proteinExistence type="inferred from homology"/>
<reference evidence="4" key="1">
    <citation type="submission" date="2021-02" db="EMBL/GenBank/DDBJ databases">
        <authorList>
            <person name="Dougan E. K."/>
            <person name="Rhodes N."/>
            <person name="Thang M."/>
            <person name="Chan C."/>
        </authorList>
    </citation>
    <scope>NUCLEOTIDE SEQUENCE</scope>
</reference>
<sequence length="153" mass="16305">MAAALRPFVFGNCALLLLLGLQNAVARPLILDIPASEQEAAKGKTALVTGAAGFIGSHVVQHCLDLGMTVIALDDLSGGFKSNVPSGAIFVNGDIKDAVMIEKVFVEHKIDFVYHLAAYAAEGLSHFIRSFNYRTNLVGSVELLNQAIKHKVS</sequence>
<evidence type="ECO:0000259" key="3">
    <source>
        <dbReference type="Pfam" id="PF01370"/>
    </source>
</evidence>
<dbReference type="EMBL" id="CAJNNW010029228">
    <property type="protein sequence ID" value="CAE8699554.1"/>
    <property type="molecule type" value="Genomic_DNA"/>
</dbReference>
<keyword evidence="2" id="KW-0732">Signal</keyword>
<dbReference type="InterPro" id="IPR001509">
    <property type="entry name" value="Epimerase_deHydtase"/>
</dbReference>
<evidence type="ECO:0000256" key="2">
    <source>
        <dbReference type="SAM" id="SignalP"/>
    </source>
</evidence>
<feature type="chain" id="PRO_5032607014" description="NAD-dependent epimerase/dehydratase domain-containing protein" evidence="2">
    <location>
        <begin position="27"/>
        <end position="153"/>
    </location>
</feature>
<feature type="domain" description="NAD-dependent epimerase/dehydratase" evidence="3">
    <location>
        <begin position="46"/>
        <end position="152"/>
    </location>
</feature>
<dbReference type="PANTHER" id="PTHR43000">
    <property type="entry name" value="DTDP-D-GLUCOSE 4,6-DEHYDRATASE-RELATED"/>
    <property type="match status" value="1"/>
</dbReference>
<evidence type="ECO:0000256" key="1">
    <source>
        <dbReference type="ARBA" id="ARBA00007637"/>
    </source>
</evidence>
<comment type="caution">
    <text evidence="4">The sequence shown here is derived from an EMBL/GenBank/DDBJ whole genome shotgun (WGS) entry which is preliminary data.</text>
</comment>
<dbReference type="Pfam" id="PF01370">
    <property type="entry name" value="Epimerase"/>
    <property type="match status" value="1"/>
</dbReference>
<feature type="non-terminal residue" evidence="4">
    <location>
        <position position="153"/>
    </location>
</feature>
<dbReference type="SUPFAM" id="SSF51735">
    <property type="entry name" value="NAD(P)-binding Rossmann-fold domains"/>
    <property type="match status" value="1"/>
</dbReference>
<feature type="signal peptide" evidence="2">
    <location>
        <begin position="1"/>
        <end position="26"/>
    </location>
</feature>
<gene>
    <name evidence="4" type="ORF">PGLA2088_LOCUS31210</name>
</gene>
<name>A0A813KI00_POLGL</name>
<accession>A0A813KI00</accession>
<organism evidence="4 5">
    <name type="scientific">Polarella glacialis</name>
    <name type="common">Dinoflagellate</name>
    <dbReference type="NCBI Taxonomy" id="89957"/>
    <lineage>
        <taxon>Eukaryota</taxon>
        <taxon>Sar</taxon>
        <taxon>Alveolata</taxon>
        <taxon>Dinophyceae</taxon>
        <taxon>Suessiales</taxon>
        <taxon>Suessiaceae</taxon>
        <taxon>Polarella</taxon>
    </lineage>
</organism>
<dbReference type="InterPro" id="IPR036291">
    <property type="entry name" value="NAD(P)-bd_dom_sf"/>
</dbReference>
<protein>
    <recommendedName>
        <fullName evidence="3">NAD-dependent epimerase/dehydratase domain-containing protein</fullName>
    </recommendedName>
</protein>